<organism evidence="1 2">
    <name type="scientific">Nesidiocoris tenuis</name>
    <dbReference type="NCBI Taxonomy" id="355587"/>
    <lineage>
        <taxon>Eukaryota</taxon>
        <taxon>Metazoa</taxon>
        <taxon>Ecdysozoa</taxon>
        <taxon>Arthropoda</taxon>
        <taxon>Hexapoda</taxon>
        <taxon>Insecta</taxon>
        <taxon>Pterygota</taxon>
        <taxon>Neoptera</taxon>
        <taxon>Paraneoptera</taxon>
        <taxon>Hemiptera</taxon>
        <taxon>Heteroptera</taxon>
        <taxon>Panheteroptera</taxon>
        <taxon>Cimicomorpha</taxon>
        <taxon>Miridae</taxon>
        <taxon>Dicyphina</taxon>
        <taxon>Nesidiocoris</taxon>
    </lineage>
</organism>
<proteinExistence type="predicted"/>
<reference evidence="1 2" key="1">
    <citation type="submission" date="2020-02" db="EMBL/GenBank/DDBJ databases">
        <authorList>
            <person name="Ferguson B K."/>
        </authorList>
    </citation>
    <scope>NUCLEOTIDE SEQUENCE [LARGE SCALE GENOMIC DNA]</scope>
</reference>
<dbReference type="Proteomes" id="UP000479000">
    <property type="component" value="Unassembled WGS sequence"/>
</dbReference>
<accession>A0A6H5GXS0</accession>
<evidence type="ECO:0000313" key="1">
    <source>
        <dbReference type="EMBL" id="CAB0008952.1"/>
    </source>
</evidence>
<gene>
    <name evidence="1" type="ORF">NTEN_LOCUS14153</name>
</gene>
<dbReference type="EMBL" id="CADCXU010021182">
    <property type="protein sequence ID" value="CAB0008952.1"/>
    <property type="molecule type" value="Genomic_DNA"/>
</dbReference>
<protein>
    <submittedName>
        <fullName evidence="1">Uncharacterized protein</fullName>
    </submittedName>
</protein>
<evidence type="ECO:0000313" key="2">
    <source>
        <dbReference type="Proteomes" id="UP000479000"/>
    </source>
</evidence>
<name>A0A6H5GXS0_9HEMI</name>
<dbReference type="AlphaFoldDB" id="A0A6H5GXS0"/>
<sequence>MNNYSKIERKKTLERLIRLESDLEYGDTGIQRSGIRIYPFDIRGGFRSMRNVYLQLPWISNILGLKDYVREALQNDAGSRKRVVDIIKMILYIFSMFVKAYEDKLSQSIVNYIPEVKHAIEDWLGSMEMGTIVGSNCQLLLKFVLYLKLFQPYAVRSATLIAFCDQDFGTECPSTQNVSVQDVMVIITKLIQQKHFAEAYSCLRRSQIQWPEGNELR</sequence>
<keyword evidence="2" id="KW-1185">Reference proteome</keyword>